<gene>
    <name evidence="1" type="ORF">FTW19_09660</name>
</gene>
<dbReference type="Proteomes" id="UP000321820">
    <property type="component" value="Chromosome"/>
</dbReference>
<dbReference type="EMBL" id="CP042806">
    <property type="protein sequence ID" value="QEE28241.1"/>
    <property type="molecule type" value="Genomic_DNA"/>
</dbReference>
<dbReference type="PANTHER" id="PTHR36183:SF2">
    <property type="entry name" value="BETA-GLUCURONIDASE C-TERMINAL DOMAIN-CONTAINING PROTEIN"/>
    <property type="match status" value="1"/>
</dbReference>
<name>A0A5B9ECW6_9BACT</name>
<dbReference type="InterPro" id="IPR052974">
    <property type="entry name" value="GH79_Enzymes"/>
</dbReference>
<evidence type="ECO:0000313" key="2">
    <source>
        <dbReference type="Proteomes" id="UP000321820"/>
    </source>
</evidence>
<dbReference type="InterPro" id="IPR017853">
    <property type="entry name" value="GH"/>
</dbReference>
<accession>A0A5B9ECW6</accession>
<dbReference type="KEGG" id="talb:FTW19_09660"/>
<proteinExistence type="predicted"/>
<keyword evidence="2" id="KW-1185">Reference proteome</keyword>
<reference evidence="1 2" key="1">
    <citation type="submission" date="2019-08" db="EMBL/GenBank/DDBJ databases">
        <title>Complete genome sequence of Terriglobus albidus strain ORNL.</title>
        <authorList>
            <person name="Podar M."/>
        </authorList>
    </citation>
    <scope>NUCLEOTIDE SEQUENCE [LARGE SCALE GENOMIC DNA]</scope>
    <source>
        <strain evidence="1 2">ORNL</strain>
    </source>
</reference>
<evidence type="ECO:0000313" key="1">
    <source>
        <dbReference type="EMBL" id="QEE28241.1"/>
    </source>
</evidence>
<dbReference type="Gene3D" id="2.60.40.1180">
    <property type="entry name" value="Golgi alpha-mannosidase II"/>
    <property type="match status" value="1"/>
</dbReference>
<protein>
    <recommendedName>
        <fullName evidence="3">Beta-glucuronidase C-terminal domain-containing protein</fullName>
    </recommendedName>
</protein>
<dbReference type="Gene3D" id="3.20.20.80">
    <property type="entry name" value="Glycosidases"/>
    <property type="match status" value="1"/>
</dbReference>
<dbReference type="AlphaFoldDB" id="A0A5B9ECW6"/>
<dbReference type="OrthoDB" id="5166947at2"/>
<dbReference type="SUPFAM" id="SSF51445">
    <property type="entry name" value="(Trans)glycosidases"/>
    <property type="match status" value="1"/>
</dbReference>
<dbReference type="RefSeq" id="WP_147647431.1">
    <property type="nucleotide sequence ID" value="NZ_CP042806.1"/>
</dbReference>
<dbReference type="PANTHER" id="PTHR36183">
    <property type="entry name" value="BETA-GLUCURONIDASE"/>
    <property type="match status" value="1"/>
</dbReference>
<sequence>MLRRRDLLIGLGATLHPRLWSQSNAREASISVDWRSEGHKIPSDYSGFSYESAQLVNPAFFSPHHRQLISLYRELTPHGVLRIGGGTSAFTTFTGKPQQTPPPFDVFGPDTEKTVKKEFPISTTAIDALCGFLDATGWTCIYGLNMAQGSVENAIAEATYVQKTIGAKLICFQLGNEPDSWRTRYRPAAWGPADFLEEWKRFREALVDKVPGLKLAGPDISNKLPYLTVFAEEMQRGHYPEVILLTAHYYAMGPARSEGATLDQLMSPISKQRTGDVNKIMAAVKPAGLPFRMAEGNSCWDGGKLGVSDTLASALWCGDFMLQWAQAGCSGVNLHGGGDGNYTPIAGGLSKPLTRRPEFYGMLLAQRFVDATLVPCTLTCDSDRVTAYAAKDAQGESMLAVFNKTADSLRVRTENPWNKGVLLTGPEFESKEGITLHPMHTGKTSTLDLPAHSAGVVWKR</sequence>
<evidence type="ECO:0008006" key="3">
    <source>
        <dbReference type="Google" id="ProtNLM"/>
    </source>
</evidence>
<dbReference type="InterPro" id="IPR013780">
    <property type="entry name" value="Glyco_hydro_b"/>
</dbReference>
<organism evidence="1 2">
    <name type="scientific">Terriglobus albidus</name>
    <dbReference type="NCBI Taxonomy" id="1592106"/>
    <lineage>
        <taxon>Bacteria</taxon>
        <taxon>Pseudomonadati</taxon>
        <taxon>Acidobacteriota</taxon>
        <taxon>Terriglobia</taxon>
        <taxon>Terriglobales</taxon>
        <taxon>Acidobacteriaceae</taxon>
        <taxon>Terriglobus</taxon>
    </lineage>
</organism>